<dbReference type="eggNOG" id="ENOG502QUBQ">
    <property type="taxonomic scope" value="Eukaryota"/>
</dbReference>
<dbReference type="SUPFAM" id="SSF48150">
    <property type="entry name" value="DNA-glycosylase"/>
    <property type="match status" value="1"/>
</dbReference>
<protein>
    <submittedName>
        <fullName evidence="1">Uncharacterized protein</fullName>
    </submittedName>
</protein>
<dbReference type="AlphaFoldDB" id="R0G8M3"/>
<gene>
    <name evidence="1" type="ORF">CARUB_v10015214mg</name>
</gene>
<dbReference type="InterPro" id="IPR052054">
    <property type="entry name" value="Oxidative_DNA_repair_enzyme"/>
</dbReference>
<dbReference type="InterPro" id="IPR011257">
    <property type="entry name" value="DNA_glycosylase"/>
</dbReference>
<dbReference type="GO" id="GO:0006285">
    <property type="term" value="P:base-excision repair, AP site formation"/>
    <property type="evidence" value="ECO:0007669"/>
    <property type="project" value="TreeGrafter"/>
</dbReference>
<accession>R0G8M3</accession>
<dbReference type="Proteomes" id="UP000029121">
    <property type="component" value="Unassembled WGS sequence"/>
</dbReference>
<dbReference type="GO" id="GO:0005634">
    <property type="term" value="C:nucleus"/>
    <property type="evidence" value="ECO:0007669"/>
    <property type="project" value="TreeGrafter"/>
</dbReference>
<dbReference type="Gene3D" id="1.10.340.30">
    <property type="entry name" value="Hypothetical protein, domain 2"/>
    <property type="match status" value="1"/>
</dbReference>
<dbReference type="EMBL" id="KB870807">
    <property type="protein sequence ID" value="EOA31972.1"/>
    <property type="molecule type" value="Genomic_DNA"/>
</dbReference>
<dbReference type="PANTHER" id="PTHR10242">
    <property type="entry name" value="8-OXOGUANINE DNA GLYCOSYLASE"/>
    <property type="match status" value="1"/>
</dbReference>
<keyword evidence="2" id="KW-1185">Reference proteome</keyword>
<evidence type="ECO:0000313" key="1">
    <source>
        <dbReference type="EMBL" id="EOA31972.1"/>
    </source>
</evidence>
<reference evidence="2" key="1">
    <citation type="journal article" date="2013" name="Nat. Genet.">
        <title>The Capsella rubella genome and the genomic consequences of rapid mating system evolution.</title>
        <authorList>
            <person name="Slotte T."/>
            <person name="Hazzouri K.M."/>
            <person name="Agren J.A."/>
            <person name="Koenig D."/>
            <person name="Maumus F."/>
            <person name="Guo Y.L."/>
            <person name="Steige K."/>
            <person name="Platts A.E."/>
            <person name="Escobar J.S."/>
            <person name="Newman L.K."/>
            <person name="Wang W."/>
            <person name="Mandakova T."/>
            <person name="Vello E."/>
            <person name="Smith L.M."/>
            <person name="Henz S.R."/>
            <person name="Steffen J."/>
            <person name="Takuno S."/>
            <person name="Brandvain Y."/>
            <person name="Coop G."/>
            <person name="Andolfatto P."/>
            <person name="Hu T.T."/>
            <person name="Blanchette M."/>
            <person name="Clark R.M."/>
            <person name="Quesneville H."/>
            <person name="Nordborg M."/>
            <person name="Gaut B.S."/>
            <person name="Lysak M.A."/>
            <person name="Jenkins J."/>
            <person name="Grimwood J."/>
            <person name="Chapman J."/>
            <person name="Prochnik S."/>
            <person name="Shu S."/>
            <person name="Rokhsar D."/>
            <person name="Schmutz J."/>
            <person name="Weigel D."/>
            <person name="Wright S.I."/>
        </authorList>
    </citation>
    <scope>NUCLEOTIDE SEQUENCE [LARGE SCALE GENOMIC DNA]</scope>
    <source>
        <strain evidence="2">cv. Monte Gargano</strain>
    </source>
</reference>
<name>R0G8M3_9BRAS</name>
<evidence type="ECO:0000313" key="2">
    <source>
        <dbReference type="Proteomes" id="UP000029121"/>
    </source>
</evidence>
<dbReference type="KEGG" id="crb:17891002"/>
<dbReference type="OrthoDB" id="4951845at2759"/>
<dbReference type="GO" id="GO:0034039">
    <property type="term" value="F:8-oxo-7,8-dihydroguanine DNA N-glycosylase activity"/>
    <property type="evidence" value="ECO:0007669"/>
    <property type="project" value="TreeGrafter"/>
</dbReference>
<organism evidence="1 2">
    <name type="scientific">Capsella rubella</name>
    <dbReference type="NCBI Taxonomy" id="81985"/>
    <lineage>
        <taxon>Eukaryota</taxon>
        <taxon>Viridiplantae</taxon>
        <taxon>Streptophyta</taxon>
        <taxon>Embryophyta</taxon>
        <taxon>Tracheophyta</taxon>
        <taxon>Spermatophyta</taxon>
        <taxon>Magnoliopsida</taxon>
        <taxon>eudicotyledons</taxon>
        <taxon>Gunneridae</taxon>
        <taxon>Pentapetalae</taxon>
        <taxon>rosids</taxon>
        <taxon>malvids</taxon>
        <taxon>Brassicales</taxon>
        <taxon>Brassicaceae</taxon>
        <taxon>Camelineae</taxon>
        <taxon>Capsella</taxon>
    </lineage>
</organism>
<proteinExistence type="predicted"/>
<dbReference type="PANTHER" id="PTHR10242:SF7">
    <property type="entry name" value="HHH-GPD DOMAIN-CONTAINING PROTEIN"/>
    <property type="match status" value="1"/>
</dbReference>
<dbReference type="STRING" id="81985.R0G8M3"/>
<sequence length="350" mass="39718">MNLRLHLGEKKGTFDMEKAVCNHGFFMMAPNVWNPSTKSLHRPLTLSDSSSTDVTISHPSGLSFLVIQVHAINNVSRVDEELILKQVERMLRLSDKDERDMFEFQQVHEAARESGFGRIFRSPSLFEDMVKSILLCNADWGKTLLMASRLCQLQSKLADGTVKPLSVPKRRRLNPKPWKSANGNFPSAKEIASLDKDVINEHCKLGYRANQIVNLAKKVANGSLNLEKMEMGEMEVDEVVGKLKKLKGFGPFASATVLMCMGYYHLVPSDTETLRLLREVHEMEECSKETLEKTAQSFYDRFSPFQCLAYWYDLIQNYETKLGKLSKLSPTDYNSVSSGCCRMQQLKATE</sequence>